<name>A0A174EZJ4_BACUN</name>
<accession>A0A174EZJ4</accession>
<dbReference type="Proteomes" id="UP000095788">
    <property type="component" value="Unassembled WGS sequence"/>
</dbReference>
<sequence length="58" mass="6730">MFVYPLFRPSHCPFPGYTTVTHVVCVYTIPLMGENHINIDVSILVVIFREIFKVAKFE</sequence>
<reference evidence="3 4" key="1">
    <citation type="submission" date="2015-09" db="EMBL/GenBank/DDBJ databases">
        <authorList>
            <consortium name="Pathogen Informatics"/>
        </authorList>
    </citation>
    <scope>NUCLEOTIDE SEQUENCE [LARGE SCALE GENOMIC DNA]</scope>
    <source>
        <strain evidence="1 3">2789STDY5834847</strain>
        <strain evidence="2 4">2789STDY5834942</strain>
    </source>
</reference>
<dbReference type="EMBL" id="CZAF01000001">
    <property type="protein sequence ID" value="CUO43512.1"/>
    <property type="molecule type" value="Genomic_DNA"/>
</dbReference>
<dbReference type="AlphaFoldDB" id="A0A174EZJ4"/>
<dbReference type="Proteomes" id="UP000095614">
    <property type="component" value="Unassembled WGS sequence"/>
</dbReference>
<organism evidence="1 3">
    <name type="scientific">Bacteroides uniformis</name>
    <dbReference type="NCBI Taxonomy" id="820"/>
    <lineage>
        <taxon>Bacteria</taxon>
        <taxon>Pseudomonadati</taxon>
        <taxon>Bacteroidota</taxon>
        <taxon>Bacteroidia</taxon>
        <taxon>Bacteroidales</taxon>
        <taxon>Bacteroidaceae</taxon>
        <taxon>Bacteroides</taxon>
    </lineage>
</organism>
<evidence type="ECO:0000313" key="4">
    <source>
        <dbReference type="Proteomes" id="UP000095788"/>
    </source>
</evidence>
<protein>
    <submittedName>
        <fullName evidence="1">Uncharacterized protein</fullName>
    </submittedName>
</protein>
<proteinExistence type="predicted"/>
<gene>
    <name evidence="1" type="ORF">ERS852462_00421</name>
    <name evidence="2" type="ORF">ERS852554_03863</name>
</gene>
<evidence type="ECO:0000313" key="2">
    <source>
        <dbReference type="EMBL" id="CUQ29525.1"/>
    </source>
</evidence>
<evidence type="ECO:0000313" key="1">
    <source>
        <dbReference type="EMBL" id="CUO43512.1"/>
    </source>
</evidence>
<dbReference type="EMBL" id="CZBF01000009">
    <property type="protein sequence ID" value="CUQ29525.1"/>
    <property type="molecule type" value="Genomic_DNA"/>
</dbReference>
<evidence type="ECO:0000313" key="3">
    <source>
        <dbReference type="Proteomes" id="UP000095614"/>
    </source>
</evidence>